<dbReference type="SUPFAM" id="SSF54373">
    <property type="entry name" value="FAD-linked reductases, C-terminal domain"/>
    <property type="match status" value="1"/>
</dbReference>
<dbReference type="PRINTS" id="PR00420">
    <property type="entry name" value="RNGMNOXGNASE"/>
</dbReference>
<dbReference type="GO" id="GO:0004497">
    <property type="term" value="F:monooxygenase activity"/>
    <property type="evidence" value="ECO:0007669"/>
    <property type="project" value="UniProtKB-KW"/>
</dbReference>
<feature type="domain" description="FAD-binding" evidence="3">
    <location>
        <begin position="2"/>
        <end position="355"/>
    </location>
</feature>
<dbReference type="InterPro" id="IPR036188">
    <property type="entry name" value="FAD/NAD-bd_sf"/>
</dbReference>
<name>A0A6G9YBH2_9NOCA</name>
<sequence length="405" mass="43701">MVSTVIAGAGIGGLSAALALRAVGVEVVILDAATELRPLGVGINLLPPAVGRLIELGLGAALDEIAVATAEMAHFDRHGNFIWSQPRGLAAGASWPQYSVHRGSLQHMLYRAVLERLGPDAVRTGTAVRSFTQHQRGVKVVVAVRGTEQRIECDALIGADGLHSAVRAQLYPDEGRPLWYGMRMWRGVGRAEPFRTGRTVAIAGDNKSAKLVVYPIAVELDEHGMARTNWVCEVADPAAEPGRADWNRTGALADVLPYYADWRFEWLDVPALLASAPRILEYPMVDRQPLPAWTEGRVTLLGDAAHPMYPIGSNGGTQAILDAAALAEAFAGEPTPEKALARYDSVRREPANAIVLANHDMPADRILRAVAERAPGGFERITDVLTPDELAELDRAYRQTSPTDR</sequence>
<dbReference type="InterPro" id="IPR050493">
    <property type="entry name" value="FAD-dep_Monooxygenase_BioMet"/>
</dbReference>
<dbReference type="Pfam" id="PF01494">
    <property type="entry name" value="FAD_binding_3"/>
    <property type="match status" value="1"/>
</dbReference>
<dbReference type="NCBIfam" id="NF005720">
    <property type="entry name" value="PRK07538.1"/>
    <property type="match status" value="1"/>
</dbReference>
<dbReference type="Gene3D" id="3.50.50.60">
    <property type="entry name" value="FAD/NAD(P)-binding domain"/>
    <property type="match status" value="1"/>
</dbReference>
<dbReference type="SUPFAM" id="SSF51905">
    <property type="entry name" value="FAD/NAD(P)-binding domain"/>
    <property type="match status" value="1"/>
</dbReference>
<evidence type="ECO:0000256" key="1">
    <source>
        <dbReference type="ARBA" id="ARBA00023002"/>
    </source>
</evidence>
<keyword evidence="2" id="KW-0503">Monooxygenase</keyword>
<dbReference type="RefSeq" id="WP_167473452.1">
    <property type="nucleotide sequence ID" value="NZ_CP046172.1"/>
</dbReference>
<evidence type="ECO:0000259" key="3">
    <source>
        <dbReference type="Pfam" id="PF01494"/>
    </source>
</evidence>
<reference evidence="4 5" key="1">
    <citation type="journal article" date="2019" name="ACS Chem. Biol.">
        <title>Identification and Mobilization of a Cryptic Antibiotic Biosynthesis Gene Locus from a Human-Pathogenic Nocardia Isolate.</title>
        <authorList>
            <person name="Herisse M."/>
            <person name="Ishida K."/>
            <person name="Porter J.L."/>
            <person name="Howden B."/>
            <person name="Hertweck C."/>
            <person name="Stinear T.P."/>
            <person name="Pidot S.J."/>
        </authorList>
    </citation>
    <scope>NUCLEOTIDE SEQUENCE [LARGE SCALE GENOMIC DNA]</scope>
    <source>
        <strain evidence="4 5">AUSMDU00012717</strain>
    </source>
</reference>
<dbReference type="EMBL" id="CP046172">
    <property type="protein sequence ID" value="QIS10480.1"/>
    <property type="molecule type" value="Genomic_DNA"/>
</dbReference>
<evidence type="ECO:0000256" key="2">
    <source>
        <dbReference type="ARBA" id="ARBA00023033"/>
    </source>
</evidence>
<dbReference type="InterPro" id="IPR002938">
    <property type="entry name" value="FAD-bd"/>
</dbReference>
<organism evidence="4 5">
    <name type="scientific">Nocardia arthritidis</name>
    <dbReference type="NCBI Taxonomy" id="228602"/>
    <lineage>
        <taxon>Bacteria</taxon>
        <taxon>Bacillati</taxon>
        <taxon>Actinomycetota</taxon>
        <taxon>Actinomycetes</taxon>
        <taxon>Mycobacteriales</taxon>
        <taxon>Nocardiaceae</taxon>
        <taxon>Nocardia</taxon>
    </lineage>
</organism>
<accession>A0A6G9YBH2</accession>
<proteinExistence type="predicted"/>
<protein>
    <submittedName>
        <fullName evidence="4">Flavin-dependent oxidoreductase</fullName>
    </submittedName>
</protein>
<keyword evidence="5" id="KW-1185">Reference proteome</keyword>
<keyword evidence="1" id="KW-0560">Oxidoreductase</keyword>
<dbReference type="AlphaFoldDB" id="A0A6G9YBH2"/>
<evidence type="ECO:0000313" key="4">
    <source>
        <dbReference type="EMBL" id="QIS10480.1"/>
    </source>
</evidence>
<dbReference type="PANTHER" id="PTHR13789:SF268">
    <property type="entry name" value="5-METHYLPHENAZINE-1-CARBOXYLATE 1-MONOOXYGENASE"/>
    <property type="match status" value="1"/>
</dbReference>
<dbReference type="GO" id="GO:0071949">
    <property type="term" value="F:FAD binding"/>
    <property type="evidence" value="ECO:0007669"/>
    <property type="project" value="InterPro"/>
</dbReference>
<gene>
    <name evidence="4" type="ORF">F5544_12955</name>
</gene>
<dbReference type="Gene3D" id="3.30.9.30">
    <property type="match status" value="1"/>
</dbReference>
<dbReference type="Proteomes" id="UP000503540">
    <property type="component" value="Chromosome"/>
</dbReference>
<dbReference type="PANTHER" id="PTHR13789">
    <property type="entry name" value="MONOOXYGENASE"/>
    <property type="match status" value="1"/>
</dbReference>
<dbReference type="KEGG" id="nah:F5544_12955"/>
<evidence type="ECO:0000313" key="5">
    <source>
        <dbReference type="Proteomes" id="UP000503540"/>
    </source>
</evidence>